<sequence>MLFQLLVMFGTAYIGQFISNILPFPFPGTIIASLILFILLQMKIIKIDKLKGIIDVSHKYLALFFVPVGVGILEYATQFSIEVWLKIFLLIILSTAATMIITGKASDFTIKIFNKGEIND</sequence>
<feature type="transmembrane region" description="Helical" evidence="6">
    <location>
        <begin position="83"/>
        <end position="102"/>
    </location>
</feature>
<organism evidence="7 8">
    <name type="scientific">Peptoniphilus indolicus</name>
    <dbReference type="NCBI Taxonomy" id="33030"/>
    <lineage>
        <taxon>Bacteria</taxon>
        <taxon>Bacillati</taxon>
        <taxon>Bacillota</taxon>
        <taxon>Tissierellia</taxon>
        <taxon>Tissierellales</taxon>
        <taxon>Peptoniphilaceae</taxon>
        <taxon>Peptoniphilus</taxon>
    </lineage>
</organism>
<evidence type="ECO:0000256" key="6">
    <source>
        <dbReference type="SAM" id="Phobius"/>
    </source>
</evidence>
<evidence type="ECO:0000313" key="8">
    <source>
        <dbReference type="Proteomes" id="UP000254777"/>
    </source>
</evidence>
<name>A0A379DC77_9FIRM</name>
<evidence type="ECO:0000256" key="2">
    <source>
        <dbReference type="ARBA" id="ARBA00022475"/>
    </source>
</evidence>
<keyword evidence="2" id="KW-1003">Cell membrane</keyword>
<evidence type="ECO:0000256" key="1">
    <source>
        <dbReference type="ARBA" id="ARBA00004651"/>
    </source>
</evidence>
<feature type="transmembrane region" description="Helical" evidence="6">
    <location>
        <begin position="24"/>
        <end position="40"/>
    </location>
</feature>
<protein>
    <submittedName>
        <fullName evidence="7">Effector of murein hydrolase LrgA</fullName>
    </submittedName>
</protein>
<dbReference type="EMBL" id="UGTH01000001">
    <property type="protein sequence ID" value="SUB75554.1"/>
    <property type="molecule type" value="Genomic_DNA"/>
</dbReference>
<evidence type="ECO:0000313" key="7">
    <source>
        <dbReference type="EMBL" id="SUB75554.1"/>
    </source>
</evidence>
<dbReference type="GO" id="GO:0016787">
    <property type="term" value="F:hydrolase activity"/>
    <property type="evidence" value="ECO:0007669"/>
    <property type="project" value="UniProtKB-KW"/>
</dbReference>
<dbReference type="InterPro" id="IPR005538">
    <property type="entry name" value="LrgA/CidA"/>
</dbReference>
<dbReference type="Pfam" id="PF03788">
    <property type="entry name" value="LrgA"/>
    <property type="match status" value="1"/>
</dbReference>
<evidence type="ECO:0000256" key="5">
    <source>
        <dbReference type="ARBA" id="ARBA00023136"/>
    </source>
</evidence>
<keyword evidence="3 6" id="KW-0812">Transmembrane</keyword>
<dbReference type="GO" id="GO:0005886">
    <property type="term" value="C:plasma membrane"/>
    <property type="evidence" value="ECO:0007669"/>
    <property type="project" value="UniProtKB-SubCell"/>
</dbReference>
<dbReference type="PANTHER" id="PTHR33931">
    <property type="entry name" value="HOLIN-LIKE PROTEIN CIDA-RELATED"/>
    <property type="match status" value="1"/>
</dbReference>
<dbReference type="AlphaFoldDB" id="A0A379DC77"/>
<dbReference type="RefSeq" id="WP_004819669.1">
    <property type="nucleotide sequence ID" value="NZ_UGTH01000001.1"/>
</dbReference>
<comment type="subcellular location">
    <subcellularLocation>
        <location evidence="1">Cell membrane</location>
        <topology evidence="1">Multi-pass membrane protein</topology>
    </subcellularLocation>
</comment>
<feature type="transmembrane region" description="Helical" evidence="6">
    <location>
        <begin position="60"/>
        <end position="77"/>
    </location>
</feature>
<proteinExistence type="predicted"/>
<evidence type="ECO:0000256" key="3">
    <source>
        <dbReference type="ARBA" id="ARBA00022692"/>
    </source>
</evidence>
<keyword evidence="5 6" id="KW-0472">Membrane</keyword>
<dbReference type="Proteomes" id="UP000254777">
    <property type="component" value="Unassembled WGS sequence"/>
</dbReference>
<keyword evidence="4 6" id="KW-1133">Transmembrane helix</keyword>
<keyword evidence="7" id="KW-0378">Hydrolase</keyword>
<gene>
    <name evidence="7" type="primary">yohJ</name>
    <name evidence="7" type="ORF">NCTC11088_01352</name>
</gene>
<evidence type="ECO:0000256" key="4">
    <source>
        <dbReference type="ARBA" id="ARBA00022989"/>
    </source>
</evidence>
<reference evidence="7 8" key="1">
    <citation type="submission" date="2018-06" db="EMBL/GenBank/DDBJ databases">
        <authorList>
            <consortium name="Pathogen Informatics"/>
            <person name="Doyle S."/>
        </authorList>
    </citation>
    <scope>NUCLEOTIDE SEQUENCE [LARGE SCALE GENOMIC DNA]</scope>
    <source>
        <strain evidence="7 8">NCTC11088</strain>
    </source>
</reference>
<dbReference type="PANTHER" id="PTHR33931:SF2">
    <property type="entry name" value="HOLIN-LIKE PROTEIN CIDA"/>
    <property type="match status" value="1"/>
</dbReference>
<accession>A0A379DC77</accession>